<evidence type="ECO:0000256" key="3">
    <source>
        <dbReference type="ARBA" id="ARBA00022692"/>
    </source>
</evidence>
<evidence type="ECO:0000256" key="2">
    <source>
        <dbReference type="ARBA" id="ARBA00005982"/>
    </source>
</evidence>
<comment type="caution">
    <text evidence="6">The sequence shown here is derived from an EMBL/GenBank/DDBJ whole genome shotgun (WGS) entry which is preliminary data.</text>
</comment>
<dbReference type="AlphaFoldDB" id="A0A9Q0TDV5"/>
<dbReference type="EMBL" id="JAPFFM010000015">
    <property type="protein sequence ID" value="KAJ6709821.1"/>
    <property type="molecule type" value="Genomic_DNA"/>
</dbReference>
<dbReference type="Pfam" id="PF00854">
    <property type="entry name" value="PTR2"/>
    <property type="match status" value="1"/>
</dbReference>
<evidence type="ECO:0000256" key="5">
    <source>
        <dbReference type="ARBA" id="ARBA00023136"/>
    </source>
</evidence>
<dbReference type="Proteomes" id="UP001151752">
    <property type="component" value="Chromosome 2"/>
</dbReference>
<keyword evidence="3" id="KW-0812">Transmembrane</keyword>
<proteinExistence type="inferred from homology"/>
<name>A0A9Q0TDV5_9ROSI</name>
<dbReference type="PANTHER" id="PTHR11654">
    <property type="entry name" value="OLIGOPEPTIDE TRANSPORTER-RELATED"/>
    <property type="match status" value="1"/>
</dbReference>
<gene>
    <name evidence="6" type="ORF">OIU74_010841</name>
</gene>
<dbReference type="InterPro" id="IPR036259">
    <property type="entry name" value="MFS_trans_sf"/>
</dbReference>
<keyword evidence="5" id="KW-0472">Membrane</keyword>
<dbReference type="GO" id="GO:0022857">
    <property type="term" value="F:transmembrane transporter activity"/>
    <property type="evidence" value="ECO:0007669"/>
    <property type="project" value="InterPro"/>
</dbReference>
<dbReference type="GO" id="GO:0016020">
    <property type="term" value="C:membrane"/>
    <property type="evidence" value="ECO:0007669"/>
    <property type="project" value="UniProtKB-SubCell"/>
</dbReference>
<keyword evidence="4" id="KW-1133">Transmembrane helix</keyword>
<sequence>MEGLENMTFISMAVSLVTYFLDRAVIAKTTNDAPTSISHGPWRLCTVAQVEETKILIRMVPITLSTVFMNTCLAQLQTFSVQQSITMDTRVFGLQVPGPHYQ</sequence>
<evidence type="ECO:0000256" key="4">
    <source>
        <dbReference type="ARBA" id="ARBA00022989"/>
    </source>
</evidence>
<keyword evidence="7" id="KW-1185">Reference proteome</keyword>
<evidence type="ECO:0000313" key="7">
    <source>
        <dbReference type="Proteomes" id="UP001151752"/>
    </source>
</evidence>
<dbReference type="InterPro" id="IPR000109">
    <property type="entry name" value="POT_fam"/>
</dbReference>
<comment type="similarity">
    <text evidence="2">Belongs to the major facilitator superfamily. Proton-dependent oligopeptide transporter (POT/PTR) (TC 2.A.17) family.</text>
</comment>
<dbReference type="Gene3D" id="1.20.1250.20">
    <property type="entry name" value="MFS general substrate transporter like domains"/>
    <property type="match status" value="1"/>
</dbReference>
<comment type="subcellular location">
    <subcellularLocation>
        <location evidence="1">Membrane</location>
        <topology evidence="1">Multi-pass membrane protein</topology>
    </subcellularLocation>
</comment>
<accession>A0A9Q0TDV5</accession>
<evidence type="ECO:0000313" key="6">
    <source>
        <dbReference type="EMBL" id="KAJ6709821.1"/>
    </source>
</evidence>
<organism evidence="6 7">
    <name type="scientific">Salix koriyanagi</name>
    <dbReference type="NCBI Taxonomy" id="2511006"/>
    <lineage>
        <taxon>Eukaryota</taxon>
        <taxon>Viridiplantae</taxon>
        <taxon>Streptophyta</taxon>
        <taxon>Embryophyta</taxon>
        <taxon>Tracheophyta</taxon>
        <taxon>Spermatophyta</taxon>
        <taxon>Magnoliopsida</taxon>
        <taxon>eudicotyledons</taxon>
        <taxon>Gunneridae</taxon>
        <taxon>Pentapetalae</taxon>
        <taxon>rosids</taxon>
        <taxon>fabids</taxon>
        <taxon>Malpighiales</taxon>
        <taxon>Salicaceae</taxon>
        <taxon>Saliceae</taxon>
        <taxon>Salix</taxon>
    </lineage>
</organism>
<evidence type="ECO:0000256" key="1">
    <source>
        <dbReference type="ARBA" id="ARBA00004141"/>
    </source>
</evidence>
<protein>
    <submittedName>
        <fullName evidence="6">PROTEIN NRT1/ PTR FAMILY 4.5-LIKE</fullName>
    </submittedName>
</protein>
<reference evidence="6" key="1">
    <citation type="submission" date="2022-11" db="EMBL/GenBank/DDBJ databases">
        <authorList>
            <person name="Hyden B.L."/>
            <person name="Feng K."/>
            <person name="Yates T."/>
            <person name="Jawdy S."/>
            <person name="Smart L.B."/>
            <person name="Muchero W."/>
        </authorList>
    </citation>
    <scope>NUCLEOTIDE SEQUENCE</scope>
    <source>
        <tissue evidence="6">Shoot tip</tissue>
    </source>
</reference>
<reference evidence="6" key="2">
    <citation type="journal article" date="2023" name="Int. J. Mol. Sci.">
        <title>De Novo Assembly and Annotation of 11 Diverse Shrub Willow (Salix) Genomes Reveals Novel Gene Organization in Sex-Linked Regions.</title>
        <authorList>
            <person name="Hyden B."/>
            <person name="Feng K."/>
            <person name="Yates T.B."/>
            <person name="Jawdy S."/>
            <person name="Cereghino C."/>
            <person name="Smart L.B."/>
            <person name="Muchero W."/>
        </authorList>
    </citation>
    <scope>NUCLEOTIDE SEQUENCE</scope>
    <source>
        <tissue evidence="6">Shoot tip</tissue>
    </source>
</reference>